<name>A0A9D1LHK4_9FIRM</name>
<dbReference type="PROSITE" id="PS51257">
    <property type="entry name" value="PROKAR_LIPOPROTEIN"/>
    <property type="match status" value="1"/>
</dbReference>
<sequence>MKKVLMSLLAISLAFILTGCGNDTLTCTMSESEDGMQTSQELKVNFSKDEVSKVNLKMDFTVGDEYSDYMSFYKNLLESQFEDVTDNGGKVDVTQEGNTLKLDLSIDMNDLSEEQKTNLDLSGTKESVRSQLEEEGYTCK</sequence>
<reference evidence="3" key="1">
    <citation type="submission" date="2020-10" db="EMBL/GenBank/DDBJ databases">
        <authorList>
            <person name="Gilroy R."/>
        </authorList>
    </citation>
    <scope>NUCLEOTIDE SEQUENCE</scope>
    <source>
        <strain evidence="3">CHK193-30670</strain>
    </source>
</reference>
<dbReference type="EMBL" id="DVMT01000017">
    <property type="protein sequence ID" value="HIU40029.1"/>
    <property type="molecule type" value="Genomic_DNA"/>
</dbReference>
<gene>
    <name evidence="3" type="ORF">IAB68_01840</name>
</gene>
<evidence type="ECO:0000256" key="2">
    <source>
        <dbReference type="SAM" id="SignalP"/>
    </source>
</evidence>
<dbReference type="AlphaFoldDB" id="A0A9D1LHK4"/>
<evidence type="ECO:0000313" key="4">
    <source>
        <dbReference type="Proteomes" id="UP000824074"/>
    </source>
</evidence>
<feature type="region of interest" description="Disordered" evidence="1">
    <location>
        <begin position="118"/>
        <end position="140"/>
    </location>
</feature>
<dbReference type="Proteomes" id="UP000824074">
    <property type="component" value="Unassembled WGS sequence"/>
</dbReference>
<protein>
    <recommendedName>
        <fullName evidence="5">DUF1307 domain-containing protein</fullName>
    </recommendedName>
</protein>
<reference evidence="3" key="2">
    <citation type="journal article" date="2021" name="PeerJ">
        <title>Extensive microbial diversity within the chicken gut microbiome revealed by metagenomics and culture.</title>
        <authorList>
            <person name="Gilroy R."/>
            <person name="Ravi A."/>
            <person name="Getino M."/>
            <person name="Pursley I."/>
            <person name="Horton D.L."/>
            <person name="Alikhan N.F."/>
            <person name="Baker D."/>
            <person name="Gharbi K."/>
            <person name="Hall N."/>
            <person name="Watson M."/>
            <person name="Adriaenssens E.M."/>
            <person name="Foster-Nyarko E."/>
            <person name="Jarju S."/>
            <person name="Secka A."/>
            <person name="Antonio M."/>
            <person name="Oren A."/>
            <person name="Chaudhuri R.R."/>
            <person name="La Ragione R."/>
            <person name="Hildebrand F."/>
            <person name="Pallen M.J."/>
        </authorList>
    </citation>
    <scope>NUCLEOTIDE SEQUENCE</scope>
    <source>
        <strain evidence="3">CHK193-30670</strain>
    </source>
</reference>
<proteinExistence type="predicted"/>
<comment type="caution">
    <text evidence="3">The sequence shown here is derived from an EMBL/GenBank/DDBJ whole genome shotgun (WGS) entry which is preliminary data.</text>
</comment>
<evidence type="ECO:0008006" key="5">
    <source>
        <dbReference type="Google" id="ProtNLM"/>
    </source>
</evidence>
<evidence type="ECO:0000313" key="3">
    <source>
        <dbReference type="EMBL" id="HIU40029.1"/>
    </source>
</evidence>
<feature type="signal peptide" evidence="2">
    <location>
        <begin position="1"/>
        <end position="21"/>
    </location>
</feature>
<keyword evidence="2" id="KW-0732">Signal</keyword>
<feature type="chain" id="PRO_5039302284" description="DUF1307 domain-containing protein" evidence="2">
    <location>
        <begin position="22"/>
        <end position="140"/>
    </location>
</feature>
<organism evidence="3 4">
    <name type="scientific">Candidatus Aphodocola excrementigallinarum</name>
    <dbReference type="NCBI Taxonomy" id="2840670"/>
    <lineage>
        <taxon>Bacteria</taxon>
        <taxon>Bacillati</taxon>
        <taxon>Bacillota</taxon>
        <taxon>Bacilli</taxon>
        <taxon>Candidatus Aphodocola</taxon>
    </lineage>
</organism>
<accession>A0A9D1LHK4</accession>
<evidence type="ECO:0000256" key="1">
    <source>
        <dbReference type="SAM" id="MobiDB-lite"/>
    </source>
</evidence>